<feature type="region of interest" description="Disordered" evidence="1">
    <location>
        <begin position="245"/>
        <end position="282"/>
    </location>
</feature>
<feature type="compositionally biased region" description="Low complexity" evidence="1">
    <location>
        <begin position="249"/>
        <end position="268"/>
    </location>
</feature>
<evidence type="ECO:0000313" key="3">
    <source>
        <dbReference type="Proteomes" id="UP000198677"/>
    </source>
</evidence>
<keyword evidence="3" id="KW-1185">Reference proteome</keyword>
<dbReference type="Proteomes" id="UP000198677">
    <property type="component" value="Unassembled WGS sequence"/>
</dbReference>
<sequence>MDLDDVADELYALDPAEFVAHRTARAAEAREGGDRALATTITALRRPTTVGWLVNLLARESPDEVAALLRLGEELRDAQRQLSGEDLRQLSSQRQQVVHALARRAGRLAAQRGRKVGEGSLREVGQTLHAALADPEVADRVRAGRVVAAASYSGFGPAGLSVVAGRSPATTAAEPPDETVASAEVAADVLAGARTELAEATADLEQATETAERTRADLEQASEGTAAIEARIAALRGELERAEQERQFARSAETAAAEAAKQSESDLLGARRRVEEAERRLR</sequence>
<evidence type="ECO:0000256" key="1">
    <source>
        <dbReference type="SAM" id="MobiDB-lite"/>
    </source>
</evidence>
<dbReference type="EMBL" id="FOAW01000001">
    <property type="protein sequence ID" value="SEK31850.1"/>
    <property type="molecule type" value="Genomic_DNA"/>
</dbReference>
<accession>A0A1H7G5W8</accession>
<organism evidence="2 3">
    <name type="scientific">Rhodococcus maanshanensis</name>
    <dbReference type="NCBI Taxonomy" id="183556"/>
    <lineage>
        <taxon>Bacteria</taxon>
        <taxon>Bacillati</taxon>
        <taxon>Actinomycetota</taxon>
        <taxon>Actinomycetes</taxon>
        <taxon>Mycobacteriales</taxon>
        <taxon>Nocardiaceae</taxon>
        <taxon>Rhodococcus</taxon>
    </lineage>
</organism>
<dbReference type="OrthoDB" id="3541690at2"/>
<gene>
    <name evidence="2" type="ORF">SAMN05444583_101344</name>
</gene>
<dbReference type="RefSeq" id="WP_072752752.1">
    <property type="nucleotide sequence ID" value="NZ_FOAW01000001.1"/>
</dbReference>
<protein>
    <submittedName>
        <fullName evidence="2">Uncharacterized protein</fullName>
    </submittedName>
</protein>
<reference evidence="3" key="1">
    <citation type="submission" date="2016-10" db="EMBL/GenBank/DDBJ databases">
        <authorList>
            <person name="Varghese N."/>
            <person name="Submissions S."/>
        </authorList>
    </citation>
    <scope>NUCLEOTIDE SEQUENCE [LARGE SCALE GENOMIC DNA]</scope>
    <source>
        <strain evidence="3">DSM 44675</strain>
    </source>
</reference>
<dbReference type="AlphaFoldDB" id="A0A1H7G5W8"/>
<evidence type="ECO:0000313" key="2">
    <source>
        <dbReference type="EMBL" id="SEK31850.1"/>
    </source>
</evidence>
<feature type="compositionally biased region" description="Basic and acidic residues" evidence="1">
    <location>
        <begin position="272"/>
        <end position="282"/>
    </location>
</feature>
<proteinExistence type="predicted"/>
<name>A0A1H7G5W8_9NOCA</name>